<proteinExistence type="predicted"/>
<gene>
    <name evidence="1" type="ORF">BRADI_1g43166v3</name>
</gene>
<dbReference type="InParanoid" id="A0A2K2DP24"/>
<dbReference type="AlphaFoldDB" id="A0A2K2DP24"/>
<evidence type="ECO:0000313" key="1">
    <source>
        <dbReference type="EMBL" id="PNT76029.1"/>
    </source>
</evidence>
<reference evidence="1" key="2">
    <citation type="submission" date="2017-06" db="EMBL/GenBank/DDBJ databases">
        <title>WGS assembly of Brachypodium distachyon.</title>
        <authorList>
            <consortium name="The International Brachypodium Initiative"/>
            <person name="Lucas S."/>
            <person name="Harmon-Smith M."/>
            <person name="Lail K."/>
            <person name="Tice H."/>
            <person name="Grimwood J."/>
            <person name="Bruce D."/>
            <person name="Barry K."/>
            <person name="Shu S."/>
            <person name="Lindquist E."/>
            <person name="Wang M."/>
            <person name="Pitluck S."/>
            <person name="Vogel J.P."/>
            <person name="Garvin D.F."/>
            <person name="Mockler T.C."/>
            <person name="Schmutz J."/>
            <person name="Rokhsar D."/>
            <person name="Bevan M.W."/>
        </authorList>
    </citation>
    <scope>NUCLEOTIDE SEQUENCE</scope>
    <source>
        <strain evidence="1">Bd21</strain>
    </source>
</reference>
<evidence type="ECO:0000313" key="2">
    <source>
        <dbReference type="EnsemblPlants" id="PNT76029"/>
    </source>
</evidence>
<reference evidence="1 2" key="1">
    <citation type="journal article" date="2010" name="Nature">
        <title>Genome sequencing and analysis of the model grass Brachypodium distachyon.</title>
        <authorList>
            <consortium name="International Brachypodium Initiative"/>
        </authorList>
    </citation>
    <scope>NUCLEOTIDE SEQUENCE [LARGE SCALE GENOMIC DNA]</scope>
    <source>
        <strain evidence="1 2">Bd21</strain>
    </source>
</reference>
<sequence>MYRLDVVRSDVKPFLQTTHAFWDFLNAWARIARAPPDEAHCVHAQLVRRSTWRRSSRMISSGPPCRRTSRRTRGKMRDQRFASRWLRPVRPISVLVPTFFSLIWHMCRARLRRADMP</sequence>
<dbReference type="Gramene" id="PNT76029">
    <property type="protein sequence ID" value="PNT76029"/>
    <property type="gene ID" value="BRADI_1g43166v3"/>
</dbReference>
<name>A0A2K2DP24_BRADI</name>
<accession>A0A2K2DP24</accession>
<dbReference type="EMBL" id="CM000880">
    <property type="protein sequence ID" value="PNT76029.1"/>
    <property type="molecule type" value="Genomic_DNA"/>
</dbReference>
<protein>
    <submittedName>
        <fullName evidence="1 2">Uncharacterized protein</fullName>
    </submittedName>
</protein>
<evidence type="ECO:0000313" key="3">
    <source>
        <dbReference type="Proteomes" id="UP000008810"/>
    </source>
</evidence>
<dbReference type="Proteomes" id="UP000008810">
    <property type="component" value="Chromosome 1"/>
</dbReference>
<reference evidence="2" key="3">
    <citation type="submission" date="2018-08" db="UniProtKB">
        <authorList>
            <consortium name="EnsemblPlants"/>
        </authorList>
    </citation>
    <scope>IDENTIFICATION</scope>
    <source>
        <strain evidence="2">cv. Bd21</strain>
    </source>
</reference>
<keyword evidence="3" id="KW-1185">Reference proteome</keyword>
<organism evidence="1">
    <name type="scientific">Brachypodium distachyon</name>
    <name type="common">Purple false brome</name>
    <name type="synonym">Trachynia distachya</name>
    <dbReference type="NCBI Taxonomy" id="15368"/>
    <lineage>
        <taxon>Eukaryota</taxon>
        <taxon>Viridiplantae</taxon>
        <taxon>Streptophyta</taxon>
        <taxon>Embryophyta</taxon>
        <taxon>Tracheophyta</taxon>
        <taxon>Spermatophyta</taxon>
        <taxon>Magnoliopsida</taxon>
        <taxon>Liliopsida</taxon>
        <taxon>Poales</taxon>
        <taxon>Poaceae</taxon>
        <taxon>BOP clade</taxon>
        <taxon>Pooideae</taxon>
        <taxon>Stipodae</taxon>
        <taxon>Brachypodieae</taxon>
        <taxon>Brachypodium</taxon>
    </lineage>
</organism>
<dbReference type="EnsemblPlants" id="PNT76029">
    <property type="protein sequence ID" value="PNT76029"/>
    <property type="gene ID" value="BRADI_1g43166v3"/>
</dbReference>